<evidence type="ECO:0000313" key="1">
    <source>
        <dbReference type="EMBL" id="RQN08516.1"/>
    </source>
</evidence>
<dbReference type="AlphaFoldDB" id="A0A3N6WLS6"/>
<proteinExistence type="predicted"/>
<dbReference type="InterPro" id="IPR025447">
    <property type="entry name" value="DUF4192"/>
</dbReference>
<keyword evidence="2" id="KW-1185">Reference proteome</keyword>
<reference evidence="1 2" key="1">
    <citation type="submission" date="2018-11" db="EMBL/GenBank/DDBJ databases">
        <authorList>
            <person name="Li F."/>
        </authorList>
    </citation>
    <scope>NUCLEOTIDE SEQUENCE [LARGE SCALE GENOMIC DNA]</scope>
    <source>
        <strain evidence="1 2">YS17T</strain>
    </source>
</reference>
<name>A0A3N6WLS6_9ACTN</name>
<organism evidence="1 2">
    <name type="scientific">Aeromicrobium camelliae</name>
    <dbReference type="NCBI Taxonomy" id="1538144"/>
    <lineage>
        <taxon>Bacteria</taxon>
        <taxon>Bacillati</taxon>
        <taxon>Actinomycetota</taxon>
        <taxon>Actinomycetes</taxon>
        <taxon>Propionibacteriales</taxon>
        <taxon>Nocardioidaceae</taxon>
        <taxon>Aeromicrobium</taxon>
    </lineage>
</organism>
<protein>
    <submittedName>
        <fullName evidence="1">DUF4192 domain-containing protein</fullName>
    </submittedName>
</protein>
<dbReference type="Pfam" id="PF13830">
    <property type="entry name" value="DUF4192"/>
    <property type="match status" value="1"/>
</dbReference>
<evidence type="ECO:0000313" key="2">
    <source>
        <dbReference type="Proteomes" id="UP000275225"/>
    </source>
</evidence>
<sequence>MEDRCRGAHESIVSCTPDSSRIHKHELTSARPQAASGLLHRGRCDVEARDMTRSQDPPLYRAHTFEDLLNAVPALFGFVPRESIIGLCVSGPRNRFGFRLRIDIPERRSDDEQVAAVVAEHLRRNADEAVILIGLSENPAVAEELLHAVGERLGSLPVRLKIWATDQRLWTDLPDCPSEGEPYELSDVHAARVSAVAAGLTVLEDRDALYDEIAPLSGPRQDWMHDAAFTALEDACHRGDPAGEIGQVERLLAGDHDYADGELVRLGVLVTSIPARDAAWLRIDRENAPRMHGLWCSVARRMPEAMSVPALCLAGFSAWIWGDGARAVVALERAQRIAPSYSMANLLLTLVSHGVNPARWADFAQADADVGPDVVTRRSA</sequence>
<accession>A0A3N6WLS6</accession>
<comment type="caution">
    <text evidence="1">The sequence shown here is derived from an EMBL/GenBank/DDBJ whole genome shotgun (WGS) entry which is preliminary data.</text>
</comment>
<dbReference type="EMBL" id="RQJX01000006">
    <property type="protein sequence ID" value="RQN08516.1"/>
    <property type="molecule type" value="Genomic_DNA"/>
</dbReference>
<gene>
    <name evidence="1" type="ORF">EHW97_06425</name>
</gene>
<dbReference type="Proteomes" id="UP000275225">
    <property type="component" value="Unassembled WGS sequence"/>
</dbReference>
<dbReference type="OrthoDB" id="3264463at2"/>